<dbReference type="AlphaFoldDB" id="A0A8S1QMT1"/>
<evidence type="ECO:0000313" key="2">
    <source>
        <dbReference type="Proteomes" id="UP000692954"/>
    </source>
</evidence>
<sequence>MQFKQESFDNEMIEFLQIEQESEIKSLFKQLNIQNTQLSNKRSKKIKKFNLNIQTNSILQRRNINLGQI</sequence>
<gene>
    <name evidence="1" type="ORF">PSON_ATCC_30995.1.T1120024</name>
</gene>
<proteinExistence type="predicted"/>
<keyword evidence="2" id="KW-1185">Reference proteome</keyword>
<dbReference type="EMBL" id="CAJJDN010000112">
    <property type="protein sequence ID" value="CAD8116796.1"/>
    <property type="molecule type" value="Genomic_DNA"/>
</dbReference>
<organism evidence="1 2">
    <name type="scientific">Paramecium sonneborni</name>
    <dbReference type="NCBI Taxonomy" id="65129"/>
    <lineage>
        <taxon>Eukaryota</taxon>
        <taxon>Sar</taxon>
        <taxon>Alveolata</taxon>
        <taxon>Ciliophora</taxon>
        <taxon>Intramacronucleata</taxon>
        <taxon>Oligohymenophorea</taxon>
        <taxon>Peniculida</taxon>
        <taxon>Parameciidae</taxon>
        <taxon>Paramecium</taxon>
    </lineage>
</organism>
<protein>
    <submittedName>
        <fullName evidence="1">Uncharacterized protein</fullName>
    </submittedName>
</protein>
<evidence type="ECO:0000313" key="1">
    <source>
        <dbReference type="EMBL" id="CAD8116796.1"/>
    </source>
</evidence>
<dbReference type="Proteomes" id="UP000692954">
    <property type="component" value="Unassembled WGS sequence"/>
</dbReference>
<comment type="caution">
    <text evidence="1">The sequence shown here is derived from an EMBL/GenBank/DDBJ whole genome shotgun (WGS) entry which is preliminary data.</text>
</comment>
<reference evidence="1" key="1">
    <citation type="submission" date="2021-01" db="EMBL/GenBank/DDBJ databases">
        <authorList>
            <consortium name="Genoscope - CEA"/>
            <person name="William W."/>
        </authorList>
    </citation>
    <scope>NUCLEOTIDE SEQUENCE</scope>
</reference>
<accession>A0A8S1QMT1</accession>
<dbReference type="OrthoDB" id="10352993at2759"/>
<name>A0A8S1QMT1_9CILI</name>